<dbReference type="Pfam" id="PF23140">
    <property type="entry name" value="Gp80"/>
    <property type="match status" value="1"/>
</dbReference>
<dbReference type="EMBL" id="JACLAX010000004">
    <property type="protein sequence ID" value="MBC2668768.1"/>
    <property type="molecule type" value="Genomic_DNA"/>
</dbReference>
<accession>A0A7X1FXC5</accession>
<evidence type="ECO:0000256" key="1">
    <source>
        <dbReference type="SAM" id="MobiDB-lite"/>
    </source>
</evidence>
<gene>
    <name evidence="2" type="ORF">H7F53_06415</name>
</gene>
<protein>
    <submittedName>
        <fullName evidence="2">Uncharacterized protein</fullName>
    </submittedName>
</protein>
<evidence type="ECO:0000313" key="2">
    <source>
        <dbReference type="EMBL" id="MBC2668768.1"/>
    </source>
</evidence>
<dbReference type="RefSeq" id="WP_185678634.1">
    <property type="nucleotide sequence ID" value="NZ_JACLAX010000004.1"/>
</dbReference>
<organism evidence="2 3">
    <name type="scientific">Novosphingobium piscinae</name>
    <dbReference type="NCBI Taxonomy" id="1507448"/>
    <lineage>
        <taxon>Bacteria</taxon>
        <taxon>Pseudomonadati</taxon>
        <taxon>Pseudomonadota</taxon>
        <taxon>Alphaproteobacteria</taxon>
        <taxon>Sphingomonadales</taxon>
        <taxon>Sphingomonadaceae</taxon>
        <taxon>Novosphingobium</taxon>
    </lineage>
</organism>
<dbReference type="InterPro" id="IPR056908">
    <property type="entry name" value="Gp80-like"/>
</dbReference>
<reference evidence="2 3" key="1">
    <citation type="submission" date="2020-08" db="EMBL/GenBank/DDBJ databases">
        <title>The genome sequence of type strain Novosphingobium piscinae KCTC 42194.</title>
        <authorList>
            <person name="Liu Y."/>
        </authorList>
    </citation>
    <scope>NUCLEOTIDE SEQUENCE [LARGE SCALE GENOMIC DNA]</scope>
    <source>
        <strain evidence="2 3">KCTC 42194</strain>
    </source>
</reference>
<name>A0A7X1FXC5_9SPHN</name>
<dbReference type="AlphaFoldDB" id="A0A7X1FXC5"/>
<feature type="region of interest" description="Disordered" evidence="1">
    <location>
        <begin position="148"/>
        <end position="167"/>
    </location>
</feature>
<feature type="compositionally biased region" description="Low complexity" evidence="1">
    <location>
        <begin position="148"/>
        <end position="162"/>
    </location>
</feature>
<keyword evidence="3" id="KW-1185">Reference proteome</keyword>
<dbReference type="Proteomes" id="UP000551327">
    <property type="component" value="Unassembled WGS sequence"/>
</dbReference>
<comment type="caution">
    <text evidence="2">The sequence shown here is derived from an EMBL/GenBank/DDBJ whole genome shotgun (WGS) entry which is preliminary data.</text>
</comment>
<proteinExistence type="predicted"/>
<sequence length="219" mass="21952">MSALTDFFENRILDFILRGQALGITGASAAAGSGPTSTFLGLYRATAGVSPRSTAVTVGQTTVPATSNGRMYRCTTAGTTGASEPTWGTTNGGTTSDGTAVWTEMTPDFDAMNANVTAIEVSGGGYGRVSIASSLANWAGTQAAASTTASTGSSGQTSNNGTLTFPTPTANWGTVAAMVLSDASSGGNGLFWGVMQTPKVININDVVPVNPAGFSLTLA</sequence>
<evidence type="ECO:0000313" key="3">
    <source>
        <dbReference type="Proteomes" id="UP000551327"/>
    </source>
</evidence>